<evidence type="ECO:0000313" key="1">
    <source>
        <dbReference type="EMBL" id="MEQ2529410.1"/>
    </source>
</evidence>
<reference evidence="1" key="1">
    <citation type="submission" date="2024-03" db="EMBL/GenBank/DDBJ databases">
        <title>Human intestinal bacterial collection.</title>
        <authorList>
            <person name="Pauvert C."/>
            <person name="Hitch T.C.A."/>
            <person name="Clavel T."/>
        </authorList>
    </citation>
    <scope>NUCLEOTIDE SEQUENCE</scope>
    <source>
        <strain evidence="1">CLA-AA-H227</strain>
    </source>
</reference>
<comment type="caution">
    <text evidence="1">The sequence shown here is derived from an EMBL/GenBank/DDBJ whole genome shotgun (WGS) entry which is preliminary data.</text>
</comment>
<evidence type="ECO:0000313" key="2">
    <source>
        <dbReference type="Proteomes" id="UP001439875"/>
    </source>
</evidence>
<name>A0ACC6SH96_9BACI</name>
<keyword evidence="2" id="KW-1185">Reference proteome</keyword>
<organism evidence="1 2">
    <name type="scientific">Robertmurraya yapensis</name>
    <name type="common">ex Hitch et al 2024</name>
    <dbReference type="NCBI Taxonomy" id="3133160"/>
    <lineage>
        <taxon>Bacteria</taxon>
        <taxon>Bacillati</taxon>
        <taxon>Bacillota</taxon>
        <taxon>Bacilli</taxon>
        <taxon>Bacillales</taxon>
        <taxon>Bacillaceae</taxon>
        <taxon>Robertmurraya</taxon>
    </lineage>
</organism>
<dbReference type="Proteomes" id="UP001439875">
    <property type="component" value="Unassembled WGS sequence"/>
</dbReference>
<sequence length="852" mass="99235">MHLNLDQIIKTLTTTFNESLKDGEQRKIIFWVDKDKEFVEEIDTLSLDNVKIHKLTEENQFYSKYLLEEDDPTSHYLVYTNDEIDVEENWLIDIVYYSKTFFADKLSLLLDDIGIDSSLKATVKKYEKFFNKKHTQKFKSYGIQTYTEEAIEIAIMSVLCNLKTPDFEDIVKTILKDSLIEQDNKYIGLIEKYFDGTVFWKYVSNMYGYEREENSLKTLFMHLTITALSHAVDEQYLSNVKSFIAERNKPNGLVFIDHWMHHKTDYVIYDEMAENIEKEIKITEIVNALPIDVFKQADTFPYFDKAIIIYIANSLESGHEDYEEYSKLINLRRVKHFYERYQFIYEALFYTVKMYEFYKEYQSGIPKASASEMWKSYVTEYNAIDTYYRKFFVAFDNEPNSEILKKLKAMIENLYTNWYMGDLSSHWSQSLDEIRDKWELPGVTNQQDFYRHYLEPKVKKGERMFVIISDALRYEVGVEIADKLNAETMGACEIEPLLGVLPSVTKLGMASLLPHRHIDIDENARVLVDGKSSSGLENRKEIIESAVPDSIAIHAQEMMAMNKAGRREYFKGKKLIYIYHDTIDAHGDKASTEVYTFNAVEKAIDEISTLVKIIRDDLSGTNLLITADHGFVYQREPLVESDKIQKEDIQTIEVKRRYMLSKEVRQMDGILNVNLSSIIKNEQQLTAYVPKSTIRFKIQGSGVNFVHGGASLQEVVVPLISYKNIRRGQANSREIVKVDIKLTNTIRKITNSLFHLSFFQTEKVEEKVVPRSVLIYMADEGDSVISNEETIIGDRTSDNPEERTFKLRFALKTITYDKNKSYFLTIKDVETGVILERIPFTINLGIVSEFDF</sequence>
<proteinExistence type="predicted"/>
<gene>
    <name evidence="1" type="primary">pglZ</name>
    <name evidence="1" type="ORF">WMO40_22320</name>
</gene>
<protein>
    <submittedName>
        <fullName evidence="1">BREX-1 system phosphatase PglZ type A</fullName>
    </submittedName>
</protein>
<dbReference type="EMBL" id="JBBMEW010000035">
    <property type="protein sequence ID" value="MEQ2529410.1"/>
    <property type="molecule type" value="Genomic_DNA"/>
</dbReference>
<accession>A0ACC6SH96</accession>